<dbReference type="PATRIC" id="fig|1441095.3.peg.3812"/>
<feature type="transmembrane region" description="Helical" evidence="1">
    <location>
        <begin position="6"/>
        <end position="21"/>
    </location>
</feature>
<accession>A0A0M4FT22</accession>
<protein>
    <submittedName>
        <fullName evidence="2">Uncharacterized protein</fullName>
    </submittedName>
</protein>
<proteinExistence type="predicted"/>
<gene>
    <name evidence="2" type="ORF">AM592_17170</name>
</gene>
<reference evidence="3" key="1">
    <citation type="submission" date="2015-08" db="EMBL/GenBank/DDBJ databases">
        <title>Genome sequencing project for genomic taxonomy and phylogenomics of Bacillus-like bacteria.</title>
        <authorList>
            <person name="Liu B."/>
            <person name="Wang J."/>
            <person name="Zhu Y."/>
            <person name="Liu G."/>
            <person name="Chen Q."/>
            <person name="Chen Z."/>
            <person name="Lan J."/>
            <person name="Che J."/>
            <person name="Ge C."/>
            <person name="Shi H."/>
            <person name="Pan Z."/>
            <person name="Liu X."/>
        </authorList>
    </citation>
    <scope>NUCLEOTIDE SEQUENCE [LARGE SCALE GENOMIC DNA]</scope>
    <source>
        <strain evidence="3">FJAT-4402</strain>
    </source>
</reference>
<dbReference type="RefSeq" id="WP_053604943.1">
    <property type="nucleotide sequence ID" value="NZ_CP012600.1"/>
</dbReference>
<keyword evidence="1" id="KW-1133">Transmembrane helix</keyword>
<name>A0A0M4FT22_9BACI</name>
<evidence type="ECO:0000313" key="3">
    <source>
        <dbReference type="Proteomes" id="UP000067625"/>
    </source>
</evidence>
<evidence type="ECO:0000313" key="2">
    <source>
        <dbReference type="EMBL" id="ALC83110.1"/>
    </source>
</evidence>
<dbReference type="EMBL" id="CP012600">
    <property type="protein sequence ID" value="ALC83110.1"/>
    <property type="molecule type" value="Genomic_DNA"/>
</dbReference>
<evidence type="ECO:0000256" key="1">
    <source>
        <dbReference type="SAM" id="Phobius"/>
    </source>
</evidence>
<keyword evidence="1" id="KW-0472">Membrane</keyword>
<keyword evidence="1" id="KW-0812">Transmembrane</keyword>
<dbReference type="Proteomes" id="UP000067625">
    <property type="component" value="Chromosome"/>
</dbReference>
<organism evidence="2 3">
    <name type="scientific">Bacillus gobiensis</name>
    <dbReference type="NCBI Taxonomy" id="1441095"/>
    <lineage>
        <taxon>Bacteria</taxon>
        <taxon>Bacillati</taxon>
        <taxon>Bacillota</taxon>
        <taxon>Bacilli</taxon>
        <taxon>Bacillales</taxon>
        <taxon>Bacillaceae</taxon>
        <taxon>Bacillus</taxon>
    </lineage>
</organism>
<dbReference type="AlphaFoldDB" id="A0A0M4FT22"/>
<dbReference type="STRING" id="1441095.AM592_17170"/>
<keyword evidence="3" id="KW-1185">Reference proteome</keyword>
<sequence length="61" mass="6670">MTPIDSFKAGVAFGVSIYVFIKKNTYFGKKRGISNAKLSAGNSRWDCSFFGNGINTAQKTK</sequence>
<reference evidence="2 3" key="2">
    <citation type="journal article" date="2016" name="Int. J. Syst. Evol. Microbiol.">
        <title>Bacillus gobiensis sp. nov., isolated from a soil sample.</title>
        <authorList>
            <person name="Liu B."/>
            <person name="Liu G.H."/>
            <person name="Cetin S."/>
            <person name="Schumann P."/>
            <person name="Pan Z.Z."/>
            <person name="Chen Q.Q."/>
        </authorList>
    </citation>
    <scope>NUCLEOTIDE SEQUENCE [LARGE SCALE GENOMIC DNA]</scope>
    <source>
        <strain evidence="2 3">FJAT-4402</strain>
    </source>
</reference>